<dbReference type="SUPFAM" id="SSF54373">
    <property type="entry name" value="FAD-linked reductases, C-terminal domain"/>
    <property type="match status" value="1"/>
</dbReference>
<dbReference type="OrthoDB" id="7156675at2"/>
<dbReference type="InterPro" id="IPR029043">
    <property type="entry name" value="GcvT/YgfZ_C"/>
</dbReference>
<dbReference type="AlphaFoldDB" id="A0A2M8W5M4"/>
<dbReference type="SUPFAM" id="SSF103025">
    <property type="entry name" value="Folate-binding domain"/>
    <property type="match status" value="1"/>
</dbReference>
<gene>
    <name evidence="7" type="ORF">BC777_2586</name>
</gene>
<dbReference type="InterPro" id="IPR028896">
    <property type="entry name" value="GcvT/YgfZ/DmdA"/>
</dbReference>
<dbReference type="Gene3D" id="3.30.1360.120">
    <property type="entry name" value="Probable tRNA modification gtpase trme, domain 1"/>
    <property type="match status" value="1"/>
</dbReference>
<dbReference type="SUPFAM" id="SSF101790">
    <property type="entry name" value="Aminomethyltransferase beta-barrel domain"/>
    <property type="match status" value="1"/>
</dbReference>
<dbReference type="EMBL" id="PGTY01000002">
    <property type="protein sequence ID" value="PJI86219.1"/>
    <property type="molecule type" value="Genomic_DNA"/>
</dbReference>
<evidence type="ECO:0000259" key="3">
    <source>
        <dbReference type="Pfam" id="PF01266"/>
    </source>
</evidence>
<dbReference type="Proteomes" id="UP000228531">
    <property type="component" value="Unassembled WGS sequence"/>
</dbReference>
<organism evidence="7 8">
    <name type="scientific">Yoonia maricola</name>
    <dbReference type="NCBI Taxonomy" id="420999"/>
    <lineage>
        <taxon>Bacteria</taxon>
        <taxon>Pseudomonadati</taxon>
        <taxon>Pseudomonadota</taxon>
        <taxon>Alphaproteobacteria</taxon>
        <taxon>Rhodobacterales</taxon>
        <taxon>Paracoccaceae</taxon>
        <taxon>Yoonia</taxon>
    </lineage>
</organism>
<dbReference type="Gene3D" id="3.30.9.10">
    <property type="entry name" value="D-Amino Acid Oxidase, subunit A, domain 2"/>
    <property type="match status" value="1"/>
</dbReference>
<evidence type="ECO:0000259" key="6">
    <source>
        <dbReference type="Pfam" id="PF16350"/>
    </source>
</evidence>
<dbReference type="InterPro" id="IPR006076">
    <property type="entry name" value="FAD-dep_OxRdtase"/>
</dbReference>
<name>A0A2M8W5M4_9RHOB</name>
<keyword evidence="8" id="KW-1185">Reference proteome</keyword>
<evidence type="ECO:0000259" key="4">
    <source>
        <dbReference type="Pfam" id="PF01571"/>
    </source>
</evidence>
<dbReference type="InterPro" id="IPR006222">
    <property type="entry name" value="GCVT_N"/>
</dbReference>
<dbReference type="InterPro" id="IPR036188">
    <property type="entry name" value="FAD/NAD-bd_sf"/>
</dbReference>
<comment type="similarity">
    <text evidence="1">Belongs to the GcvT family.</text>
</comment>
<comment type="caution">
    <text evidence="7">The sequence shown here is derived from an EMBL/GenBank/DDBJ whole genome shotgun (WGS) entry which is preliminary data.</text>
</comment>
<dbReference type="Pfam" id="PF01571">
    <property type="entry name" value="GCV_T"/>
    <property type="match status" value="1"/>
</dbReference>
<feature type="domain" description="GCVT N-terminal" evidence="4">
    <location>
        <begin position="430"/>
        <end position="691"/>
    </location>
</feature>
<dbReference type="PANTHER" id="PTHR43757:SF2">
    <property type="entry name" value="AMINOMETHYLTRANSFERASE, MITOCHONDRIAL"/>
    <property type="match status" value="1"/>
</dbReference>
<evidence type="ECO:0000313" key="7">
    <source>
        <dbReference type="EMBL" id="PJI86219.1"/>
    </source>
</evidence>
<keyword evidence="2" id="KW-0560">Oxidoreductase</keyword>
<dbReference type="Pfam" id="PF16350">
    <property type="entry name" value="FAO_M"/>
    <property type="match status" value="1"/>
</dbReference>
<dbReference type="SUPFAM" id="SSF51905">
    <property type="entry name" value="FAD/NAD(P)-binding domain"/>
    <property type="match status" value="1"/>
</dbReference>
<dbReference type="Pfam" id="PF01266">
    <property type="entry name" value="DAO"/>
    <property type="match status" value="1"/>
</dbReference>
<evidence type="ECO:0000313" key="8">
    <source>
        <dbReference type="Proteomes" id="UP000228531"/>
    </source>
</evidence>
<feature type="domain" description="FAD dependent oxidoreductase central" evidence="6">
    <location>
        <begin position="371"/>
        <end position="423"/>
    </location>
</feature>
<dbReference type="RefSeq" id="WP_100368528.1">
    <property type="nucleotide sequence ID" value="NZ_PGTY01000002.1"/>
</dbReference>
<dbReference type="Pfam" id="PF08669">
    <property type="entry name" value="GCV_T_C"/>
    <property type="match status" value="1"/>
</dbReference>
<dbReference type="GO" id="GO:0016491">
    <property type="term" value="F:oxidoreductase activity"/>
    <property type="evidence" value="ECO:0007669"/>
    <property type="project" value="UniProtKB-KW"/>
</dbReference>
<protein>
    <submittedName>
        <fullName evidence="7">4-methylaminobutanoate oxidase (Formaldehyde-forming)</fullName>
    </submittedName>
</protein>
<dbReference type="InterPro" id="IPR027266">
    <property type="entry name" value="TrmE/GcvT-like"/>
</dbReference>
<proteinExistence type="inferred from homology"/>
<accession>A0A2M8W5M4</accession>
<dbReference type="InterPro" id="IPR032503">
    <property type="entry name" value="FAO_M"/>
</dbReference>
<dbReference type="InterPro" id="IPR013977">
    <property type="entry name" value="GcvT_C"/>
</dbReference>
<sequence>MAKECPTHASVVVIGGGIMGASTLYHLAKLGVTDAILLERNKLTSGTTWHSAAQVRALRHSRNLTRMIQYSVDLYGQLEQETGQSVGWIQEGSLSIATTQDRLTHVRRQAALAQAFGVEATEISVEEAKERWPLMNADDVLGAVWSPADGRVSPSDVCAALVKGAKRLGAKLFENTGVTGILTENGRVRGVETTSGTVTCDAIALCGGLWSRELGEMAGARVPLWPCEHFYLLTKPIDGITGNMPTLSDHDNHLYIRDDSGGLLVGCFEPMGKAIKPGILDESFEFGLLPEDWDHFEPMMMNALNRLPALETAEVKMLLNGPESFTPDGAFMLGETAETKGLFLGCGMNSVGIASGGGAGMNLAHAIVHDHTAYDLSEADAKRFAPVFNSVEHLMARVPEILGTHYEIAYPGRQLKTARDLRRLPLDAEYRTARAHMGQVYGWERPLYFGKTAEPAMTFGKPDWFDAVGAEVRAAHEAAAIFDASPFGKIEVTGSDAEAFLCHVCAGHMGRAPGAVIYTAMLNERGTFESDLTAQRLAPDHYRLFVGTNAVVRDLAWLARHAEGFDVALRDSTEDHAVLGLMGPNAARIAAACGAFGIDDIAYFKHASLMMAGVPIRAARLSYVGEAGWEITCAASDAPALYAAMTAAGAVPAGLFAQTAMRIEKGFCAMGHELDGDVTPVAVGLDFALRKNGGYLGADAVAAAKAAGETSRVCTILLDDVDATPLGHEPIYHDGQIVGETSSAAFGYRVGRPIALGHLHHVLADATPVSVDIAGVQVPGRIVIGPAFDPDGTRMRSRSLVDG</sequence>
<feature type="domain" description="Aminomethyltransferase C-terminal" evidence="5">
    <location>
        <begin position="712"/>
        <end position="789"/>
    </location>
</feature>
<feature type="domain" description="FAD dependent oxidoreductase" evidence="3">
    <location>
        <begin position="11"/>
        <end position="365"/>
    </location>
</feature>
<evidence type="ECO:0000259" key="5">
    <source>
        <dbReference type="Pfam" id="PF08669"/>
    </source>
</evidence>
<evidence type="ECO:0000256" key="2">
    <source>
        <dbReference type="ARBA" id="ARBA00023002"/>
    </source>
</evidence>
<reference evidence="7 8" key="1">
    <citation type="submission" date="2017-11" db="EMBL/GenBank/DDBJ databases">
        <title>Genomic Encyclopedia of Archaeal and Bacterial Type Strains, Phase II (KMG-II): From Individual Species to Whole Genera.</title>
        <authorList>
            <person name="Goeker M."/>
        </authorList>
    </citation>
    <scope>NUCLEOTIDE SEQUENCE [LARGE SCALE GENOMIC DNA]</scope>
    <source>
        <strain evidence="7 8">DSM 29128</strain>
    </source>
</reference>
<dbReference type="PANTHER" id="PTHR43757">
    <property type="entry name" value="AMINOMETHYLTRANSFERASE"/>
    <property type="match status" value="1"/>
</dbReference>
<evidence type="ECO:0000256" key="1">
    <source>
        <dbReference type="ARBA" id="ARBA00008609"/>
    </source>
</evidence>
<dbReference type="Gene3D" id="3.50.50.60">
    <property type="entry name" value="FAD/NAD(P)-binding domain"/>
    <property type="match status" value="1"/>
</dbReference>